<keyword evidence="6" id="KW-1185">Reference proteome</keyword>
<dbReference type="GO" id="GO:0046872">
    <property type="term" value="F:metal ion binding"/>
    <property type="evidence" value="ECO:0007669"/>
    <property type="project" value="UniProtKB-KW"/>
</dbReference>
<protein>
    <recommendedName>
        <fullName evidence="4">Trehalose 6-phosphate phosphatase</fullName>
        <ecNumber evidence="4">3.1.3.12</ecNumber>
    </recommendedName>
</protein>
<dbReference type="InterPro" id="IPR036412">
    <property type="entry name" value="HAD-like_sf"/>
</dbReference>
<comment type="cofactor">
    <cofactor evidence="4">
        <name>Mg(2+)</name>
        <dbReference type="ChEBI" id="CHEBI:18420"/>
    </cofactor>
</comment>
<comment type="function">
    <text evidence="4">Removes the phosphate from trehalose 6-phosphate to produce free trehalose.</text>
</comment>
<dbReference type="Pfam" id="PF02358">
    <property type="entry name" value="Trehalose_PPase"/>
    <property type="match status" value="1"/>
</dbReference>
<dbReference type="PANTHER" id="PTHR43768">
    <property type="entry name" value="TREHALOSE 6-PHOSPHATE PHOSPHATASE"/>
    <property type="match status" value="1"/>
</dbReference>
<keyword evidence="4" id="KW-0460">Magnesium</keyword>
<dbReference type="NCBIfam" id="TIGR01484">
    <property type="entry name" value="HAD-SF-IIB"/>
    <property type="match status" value="1"/>
</dbReference>
<dbReference type="Proteomes" id="UP000092713">
    <property type="component" value="Unassembled WGS sequence"/>
</dbReference>
<keyword evidence="3 4" id="KW-0378">Hydrolase</keyword>
<dbReference type="InterPro" id="IPR044651">
    <property type="entry name" value="OTSB-like"/>
</dbReference>
<accession>A0A1A7BYS7</accession>
<dbReference type="RefSeq" id="WP_082989047.1">
    <property type="nucleotide sequence ID" value="NZ_LOCQ01000059.1"/>
</dbReference>
<dbReference type="SUPFAM" id="SSF56784">
    <property type="entry name" value="HAD-like"/>
    <property type="match status" value="1"/>
</dbReference>
<keyword evidence="4" id="KW-0479">Metal-binding</keyword>
<dbReference type="OrthoDB" id="9814913at2"/>
<dbReference type="InterPro" id="IPR023214">
    <property type="entry name" value="HAD_sf"/>
</dbReference>
<dbReference type="NCBIfam" id="TIGR00685">
    <property type="entry name" value="T6PP"/>
    <property type="match status" value="1"/>
</dbReference>
<dbReference type="GO" id="GO:0004805">
    <property type="term" value="F:trehalose-phosphatase activity"/>
    <property type="evidence" value="ECO:0007669"/>
    <property type="project" value="UniProtKB-EC"/>
</dbReference>
<proteinExistence type="inferred from homology"/>
<evidence type="ECO:0000313" key="5">
    <source>
        <dbReference type="EMBL" id="OBV37889.1"/>
    </source>
</evidence>
<dbReference type="STRING" id="1747903.ASR47_1004164"/>
<gene>
    <name evidence="5" type="ORF">ASR47_1004164</name>
</gene>
<reference evidence="5 6" key="1">
    <citation type="submission" date="2016-04" db="EMBL/GenBank/DDBJ databases">
        <title>Draft genome sequence of Janthinobacterium psychrotolerans sp. nov., isolated from freshwater sediments in Denmark.</title>
        <authorList>
            <person name="Gong X."/>
            <person name="Skrivergaard S."/>
            <person name="Korsgaard B.S."/>
            <person name="Schreiber L."/>
            <person name="Marshall I.P."/>
            <person name="Finster K."/>
            <person name="Schramm A."/>
        </authorList>
    </citation>
    <scope>NUCLEOTIDE SEQUENCE [LARGE SCALE GENOMIC DNA]</scope>
    <source>
        <strain evidence="5 6">S3-2</strain>
    </source>
</reference>
<dbReference type="EMBL" id="LOCQ01000059">
    <property type="protein sequence ID" value="OBV37889.1"/>
    <property type="molecule type" value="Genomic_DNA"/>
</dbReference>
<dbReference type="InterPro" id="IPR006379">
    <property type="entry name" value="HAD-SF_hydro_IIB"/>
</dbReference>
<evidence type="ECO:0000256" key="2">
    <source>
        <dbReference type="ARBA" id="ARBA00008770"/>
    </source>
</evidence>
<comment type="similarity">
    <text evidence="2 4">Belongs to the trehalose phosphatase family.</text>
</comment>
<dbReference type="PANTHER" id="PTHR43768:SF3">
    <property type="entry name" value="TREHALOSE 6-PHOSPHATE PHOSPHATASE"/>
    <property type="match status" value="1"/>
</dbReference>
<sequence>MAVTTEALNDDSALLAGLFDTPGCAIFLDFDGTLVDLAATPDGVRLEAGVAEALALLSRRHGGALAIISGRPVAQIDAMLAPLVLPVAGVHGVERRGADGRLRLAPTPDVTPVLARAQALAALHPGLLVEQKRGAVALHYRLAPELQALCVEEMTAAVQACPGILLLHGKMVLEAKPAATDKGGAIAAFMTEAPFAGRRAVFAGDDTTDEAGFAFVEQTGGQGVKVGSGASAASLRLASPAALRVVLLHAAVLAASTQTQGVADDDSL</sequence>
<name>A0A1A7BYS7_9BURK</name>
<dbReference type="AlphaFoldDB" id="A0A1A7BYS7"/>
<comment type="caution">
    <text evidence="5">The sequence shown here is derived from an EMBL/GenBank/DDBJ whole genome shotgun (WGS) entry which is preliminary data.</text>
</comment>
<dbReference type="CDD" id="cd01627">
    <property type="entry name" value="HAD_TPP"/>
    <property type="match status" value="1"/>
</dbReference>
<evidence type="ECO:0000256" key="4">
    <source>
        <dbReference type="RuleBase" id="RU361117"/>
    </source>
</evidence>
<dbReference type="GO" id="GO:0005992">
    <property type="term" value="P:trehalose biosynthetic process"/>
    <property type="evidence" value="ECO:0007669"/>
    <property type="project" value="UniProtKB-UniPathway"/>
</dbReference>
<dbReference type="Gene3D" id="3.30.70.1020">
    <property type="entry name" value="Trehalose-6-phosphate phosphatase related protein, domain 2"/>
    <property type="match status" value="1"/>
</dbReference>
<dbReference type="Gene3D" id="3.40.50.1000">
    <property type="entry name" value="HAD superfamily/HAD-like"/>
    <property type="match status" value="1"/>
</dbReference>
<comment type="catalytic activity">
    <reaction evidence="4">
        <text>alpha,alpha-trehalose 6-phosphate + H2O = alpha,alpha-trehalose + phosphate</text>
        <dbReference type="Rhea" id="RHEA:23420"/>
        <dbReference type="ChEBI" id="CHEBI:15377"/>
        <dbReference type="ChEBI" id="CHEBI:16551"/>
        <dbReference type="ChEBI" id="CHEBI:43474"/>
        <dbReference type="ChEBI" id="CHEBI:58429"/>
        <dbReference type="EC" id="3.1.3.12"/>
    </reaction>
</comment>
<organism evidence="5 6">
    <name type="scientific">Janthinobacterium psychrotolerans</name>
    <dbReference type="NCBI Taxonomy" id="1747903"/>
    <lineage>
        <taxon>Bacteria</taxon>
        <taxon>Pseudomonadati</taxon>
        <taxon>Pseudomonadota</taxon>
        <taxon>Betaproteobacteria</taxon>
        <taxon>Burkholderiales</taxon>
        <taxon>Oxalobacteraceae</taxon>
        <taxon>Janthinobacterium</taxon>
    </lineage>
</organism>
<dbReference type="EC" id="3.1.3.12" evidence="4"/>
<dbReference type="InterPro" id="IPR003337">
    <property type="entry name" value="Trehalose_PPase"/>
</dbReference>
<dbReference type="PATRIC" id="fig|1747903.4.peg.1422"/>
<evidence type="ECO:0000313" key="6">
    <source>
        <dbReference type="Proteomes" id="UP000092713"/>
    </source>
</evidence>
<evidence type="ECO:0000256" key="1">
    <source>
        <dbReference type="ARBA" id="ARBA00005199"/>
    </source>
</evidence>
<evidence type="ECO:0000256" key="3">
    <source>
        <dbReference type="ARBA" id="ARBA00022801"/>
    </source>
</evidence>
<dbReference type="UniPathway" id="UPA00299"/>
<comment type="pathway">
    <text evidence="1 4">Glycan biosynthesis; trehalose biosynthesis.</text>
</comment>